<evidence type="ECO:0000313" key="4">
    <source>
        <dbReference type="EMBL" id="GLR47579.1"/>
    </source>
</evidence>
<dbReference type="Gene3D" id="2.40.70.10">
    <property type="entry name" value="Acid Proteases"/>
    <property type="match status" value="1"/>
</dbReference>
<evidence type="ECO:0000256" key="1">
    <source>
        <dbReference type="ARBA" id="ARBA00022801"/>
    </source>
</evidence>
<feature type="region of interest" description="Disordered" evidence="2">
    <location>
        <begin position="20"/>
        <end position="76"/>
    </location>
</feature>
<accession>A0ABQ5Z455</accession>
<dbReference type="RefSeq" id="WP_051676677.1">
    <property type="nucleotide sequence ID" value="NZ_BSOO01000010.1"/>
</dbReference>
<dbReference type="NCBIfam" id="TIGR02281">
    <property type="entry name" value="clan_AA_DTGA"/>
    <property type="match status" value="1"/>
</dbReference>
<feature type="compositionally biased region" description="Low complexity" evidence="2">
    <location>
        <begin position="45"/>
        <end position="56"/>
    </location>
</feature>
<keyword evidence="5" id="KW-1185">Reference proteome</keyword>
<dbReference type="PROSITE" id="PS50175">
    <property type="entry name" value="ASP_PROT_RETROV"/>
    <property type="match status" value="1"/>
</dbReference>
<dbReference type="InterPro" id="IPR001995">
    <property type="entry name" value="Peptidase_A2_cat"/>
</dbReference>
<feature type="domain" description="Peptidase A2" evidence="3">
    <location>
        <begin position="93"/>
        <end position="171"/>
    </location>
</feature>
<dbReference type="EMBL" id="BSOO01000010">
    <property type="protein sequence ID" value="GLR47579.1"/>
    <property type="molecule type" value="Genomic_DNA"/>
</dbReference>
<gene>
    <name evidence="4" type="ORF">GCM10007925_12910</name>
</gene>
<keyword evidence="1" id="KW-0378">Hydrolase</keyword>
<reference evidence="5" key="1">
    <citation type="journal article" date="2019" name="Int. J. Syst. Evol. Microbiol.">
        <title>The Global Catalogue of Microorganisms (GCM) 10K type strain sequencing project: providing services to taxonomists for standard genome sequencing and annotation.</title>
        <authorList>
            <consortium name="The Broad Institute Genomics Platform"/>
            <consortium name="The Broad Institute Genome Sequencing Center for Infectious Disease"/>
            <person name="Wu L."/>
            <person name="Ma J."/>
        </authorList>
    </citation>
    <scope>NUCLEOTIDE SEQUENCE [LARGE SCALE GENOMIC DNA]</scope>
    <source>
        <strain evidence="5">NBRC 102146</strain>
    </source>
</reference>
<evidence type="ECO:0000259" key="3">
    <source>
        <dbReference type="PROSITE" id="PS50175"/>
    </source>
</evidence>
<protein>
    <recommendedName>
        <fullName evidence="3">Peptidase A2 domain-containing protein</fullName>
    </recommendedName>
</protein>
<dbReference type="InterPro" id="IPR034122">
    <property type="entry name" value="Retropepsin-like_bacterial"/>
</dbReference>
<evidence type="ECO:0000256" key="2">
    <source>
        <dbReference type="SAM" id="MobiDB-lite"/>
    </source>
</evidence>
<proteinExistence type="predicted"/>
<organism evidence="4 5">
    <name type="scientific">Sphingomonas astaxanthinifaciens DSM 22298</name>
    <dbReference type="NCBI Taxonomy" id="1123267"/>
    <lineage>
        <taxon>Bacteria</taxon>
        <taxon>Pseudomonadati</taxon>
        <taxon>Pseudomonadota</taxon>
        <taxon>Alphaproteobacteria</taxon>
        <taxon>Sphingomonadales</taxon>
        <taxon>Sphingomonadaceae</taxon>
        <taxon>Sphingomonas</taxon>
    </lineage>
</organism>
<dbReference type="InterPro" id="IPR021109">
    <property type="entry name" value="Peptidase_aspartic_dom_sf"/>
</dbReference>
<dbReference type="Proteomes" id="UP001156703">
    <property type="component" value="Unassembled WGS sequence"/>
</dbReference>
<dbReference type="Pfam" id="PF13975">
    <property type="entry name" value="gag-asp_proteas"/>
    <property type="match status" value="1"/>
</dbReference>
<comment type="caution">
    <text evidence="4">The sequence shown here is derived from an EMBL/GenBank/DDBJ whole genome shotgun (WGS) entry which is preliminary data.</text>
</comment>
<name>A0ABQ5Z455_9SPHN</name>
<dbReference type="InterPro" id="IPR011969">
    <property type="entry name" value="Clan_AA_Asp_peptidase_C"/>
</dbReference>
<dbReference type="CDD" id="cd05483">
    <property type="entry name" value="retropepsin_like_bacteria"/>
    <property type="match status" value="1"/>
</dbReference>
<feature type="compositionally biased region" description="Polar residues" evidence="2">
    <location>
        <begin position="24"/>
        <end position="34"/>
    </location>
</feature>
<sequence>MFRGLILIVVVATFIGAMMPGRSRSPSEGNTQSAARPWFGDDDSASAAPSSGDSQGWGRSAHRDSGEGGGEVRLTRNGNGHFYADVDVNGTNVEFMIDTGATGIAMTAEDARRAGVDLDASERSYVGEGAGGALTGQQVRLDRVRLGSRTAEGMRAVVIDGASTNLLGQSFLSQFSEVTVRGDVMTLR</sequence>
<dbReference type="SUPFAM" id="SSF50630">
    <property type="entry name" value="Acid proteases"/>
    <property type="match status" value="1"/>
</dbReference>
<evidence type="ECO:0000313" key="5">
    <source>
        <dbReference type="Proteomes" id="UP001156703"/>
    </source>
</evidence>